<dbReference type="Proteomes" id="UP001301797">
    <property type="component" value="Chromosome"/>
</dbReference>
<gene>
    <name evidence="1 5" type="primary">argH</name>
    <name evidence="5" type="ORF">F1737_01520</name>
</gene>
<comment type="catalytic activity">
    <reaction evidence="1">
        <text>2-(N(omega)-L-arginino)succinate = fumarate + L-arginine</text>
        <dbReference type="Rhea" id="RHEA:24020"/>
        <dbReference type="ChEBI" id="CHEBI:29806"/>
        <dbReference type="ChEBI" id="CHEBI:32682"/>
        <dbReference type="ChEBI" id="CHEBI:57472"/>
        <dbReference type="EC" id="4.3.2.1"/>
    </reaction>
</comment>
<dbReference type="AlphaFoldDB" id="A0AA97I3B5"/>
<dbReference type="Gene3D" id="1.10.275.10">
    <property type="entry name" value="Fumarase/aspartase (N-terminal domain)"/>
    <property type="match status" value="1"/>
</dbReference>
<dbReference type="InterPro" id="IPR022761">
    <property type="entry name" value="Fumarate_lyase_N"/>
</dbReference>
<dbReference type="FunFam" id="1.20.200.10:FF:000015">
    <property type="entry name" value="argininosuccinate lyase isoform X2"/>
    <property type="match status" value="1"/>
</dbReference>
<keyword evidence="1 5" id="KW-0456">Lyase</keyword>
<dbReference type="EC" id="4.3.2.1" evidence="1 2"/>
<protein>
    <recommendedName>
        <fullName evidence="1 2">Argininosuccinate lyase</fullName>
        <shortName evidence="1">ASAL</shortName>
        <ecNumber evidence="1 2">4.3.2.1</ecNumber>
    </recommendedName>
    <alternativeName>
        <fullName evidence="1">Arginosuccinase</fullName>
    </alternativeName>
</protein>
<dbReference type="KEGG" id="mefw:F1737_01520"/>
<dbReference type="NCBIfam" id="TIGR00838">
    <property type="entry name" value="argH"/>
    <property type="match status" value="1"/>
</dbReference>
<dbReference type="Pfam" id="PF00206">
    <property type="entry name" value="Lyase_1"/>
    <property type="match status" value="1"/>
</dbReference>
<dbReference type="InterPro" id="IPR008948">
    <property type="entry name" value="L-Aspartase-like"/>
</dbReference>
<comment type="subcellular location">
    <subcellularLocation>
        <location evidence="1">Cytoplasm</location>
    </subcellularLocation>
</comment>
<keyword evidence="1" id="KW-0028">Amino-acid biosynthesis</keyword>
<dbReference type="PANTHER" id="PTHR43814:SF1">
    <property type="entry name" value="ARGININOSUCCINATE LYASE"/>
    <property type="match status" value="1"/>
</dbReference>
<dbReference type="PRINTS" id="PR00149">
    <property type="entry name" value="FUMRATELYASE"/>
</dbReference>
<dbReference type="InterPro" id="IPR000362">
    <property type="entry name" value="Fumarate_lyase_fam"/>
</dbReference>
<proteinExistence type="inferred from homology"/>
<dbReference type="RefSeq" id="WP_317137019.1">
    <property type="nucleotide sequence ID" value="NZ_CP043875.1"/>
</dbReference>
<evidence type="ECO:0000259" key="3">
    <source>
        <dbReference type="Pfam" id="PF00206"/>
    </source>
</evidence>
<comment type="similarity">
    <text evidence="1">Belongs to the lyase 1 family. Argininosuccinate lyase subfamily.</text>
</comment>
<feature type="domain" description="Argininosuccinate lyase C-terminal" evidence="4">
    <location>
        <begin position="366"/>
        <end position="437"/>
    </location>
</feature>
<dbReference type="HAMAP" id="MF_00006">
    <property type="entry name" value="Arg_succ_lyase"/>
    <property type="match status" value="1"/>
</dbReference>
<dbReference type="InterPro" id="IPR029419">
    <property type="entry name" value="Arg_succ_lyase_C"/>
</dbReference>
<sequence>MSKDPLREGRLGDERPAEVWEYLSSMQADRNIGQADILVDISHLLMLEKQEIVDRDSAKEIMKVLLDFHKNGLPDSVYDDKYEDIHAGIEAHIIDKTGIDKGGRLHVGRSRNDEVATCVRVRLRNDIIEILDEILYLRSLLIRKSSENKETFMPGFTHLQHAQPTTLAHYFMNYEQAFGRDFERLGDSYLRVDQCPLGAAAFASTGYPIDREYTAALLGFSEVLENSMDCVSGRDFCLEVISDFSIAMTNLSRMCEEIILWSSSFVRFVNLADAYCSTSSIMPQKKNPDCAEIMRGKTASVAGALSAAITLVKGLPMSYNRDMQDLWPHLWRAISDTKLSLKIMTGMIETAEYNKERMEEEAGKGFATATELADVMVREFGLPFRTAHGIVGRAVRLGKLDIDTLEEAAVEMAGISLKGKGMDEKAVARALDVEFSVSERAATGGPAPVAVQKSIDRRSLALEEDKEWLNDLKCRIEESNDKMIKKAEELIS</sequence>
<dbReference type="SUPFAM" id="SSF48557">
    <property type="entry name" value="L-aspartase-like"/>
    <property type="match status" value="1"/>
</dbReference>
<reference evidence="5 6" key="1">
    <citation type="submission" date="2019-09" db="EMBL/GenBank/DDBJ databases">
        <title>The complete genome of Methanoplanus sp. FWC-SCC4.</title>
        <authorList>
            <person name="Chen S.-C."/>
            <person name="Zhou Y.-Z."/>
            <person name="Lai M.-C."/>
        </authorList>
    </citation>
    <scope>NUCLEOTIDE SEQUENCE [LARGE SCALE GENOMIC DNA]</scope>
    <source>
        <strain evidence="5 6">FWC-SCC4</strain>
    </source>
</reference>
<evidence type="ECO:0000313" key="6">
    <source>
        <dbReference type="Proteomes" id="UP001301797"/>
    </source>
</evidence>
<dbReference type="EMBL" id="CP043875">
    <property type="protein sequence ID" value="WOF15449.1"/>
    <property type="molecule type" value="Genomic_DNA"/>
</dbReference>
<dbReference type="CDD" id="cd01359">
    <property type="entry name" value="Argininosuccinate_lyase"/>
    <property type="match status" value="1"/>
</dbReference>
<accession>A0AA97I3B5</accession>
<dbReference type="InterPro" id="IPR024083">
    <property type="entry name" value="Fumarase/histidase_N"/>
</dbReference>
<dbReference type="GO" id="GO:0005829">
    <property type="term" value="C:cytosol"/>
    <property type="evidence" value="ECO:0007669"/>
    <property type="project" value="TreeGrafter"/>
</dbReference>
<feature type="domain" description="Fumarate lyase N-terminal" evidence="3">
    <location>
        <begin position="52"/>
        <end position="303"/>
    </location>
</feature>
<comment type="pathway">
    <text evidence="1">Amino-acid biosynthesis; L-arginine biosynthesis; L-arginine from L-ornithine and carbamoyl phosphate: step 3/3.</text>
</comment>
<dbReference type="GO" id="GO:0004056">
    <property type="term" value="F:argininosuccinate lyase activity"/>
    <property type="evidence" value="ECO:0007669"/>
    <property type="project" value="UniProtKB-UniRule"/>
</dbReference>
<evidence type="ECO:0000313" key="5">
    <source>
        <dbReference type="EMBL" id="WOF15449.1"/>
    </source>
</evidence>
<keyword evidence="1" id="KW-0055">Arginine biosynthesis</keyword>
<evidence type="ECO:0000256" key="1">
    <source>
        <dbReference type="HAMAP-Rule" id="MF_00006"/>
    </source>
</evidence>
<name>A0AA97I3B5_9EURY</name>
<dbReference type="GO" id="GO:0042450">
    <property type="term" value="P:L-arginine biosynthetic process via ornithine"/>
    <property type="evidence" value="ECO:0007669"/>
    <property type="project" value="UniProtKB-UniRule"/>
</dbReference>
<dbReference type="Gene3D" id="1.20.200.10">
    <property type="entry name" value="Fumarase/aspartase (Central domain)"/>
    <property type="match status" value="1"/>
</dbReference>
<dbReference type="PANTHER" id="PTHR43814">
    <property type="entry name" value="ARGININOSUCCINATE LYASE"/>
    <property type="match status" value="1"/>
</dbReference>
<keyword evidence="1" id="KW-0963">Cytoplasm</keyword>
<dbReference type="Pfam" id="PF14698">
    <property type="entry name" value="ASL_C2"/>
    <property type="match status" value="1"/>
</dbReference>
<dbReference type="Gene3D" id="1.10.40.30">
    <property type="entry name" value="Fumarase/aspartase (C-terminal domain)"/>
    <property type="match status" value="1"/>
</dbReference>
<evidence type="ECO:0000256" key="2">
    <source>
        <dbReference type="NCBIfam" id="TIGR00838"/>
    </source>
</evidence>
<dbReference type="InterPro" id="IPR009049">
    <property type="entry name" value="Argininosuccinate_lyase"/>
</dbReference>
<dbReference type="PRINTS" id="PR00145">
    <property type="entry name" value="ARGSUCLYASE"/>
</dbReference>
<keyword evidence="6" id="KW-1185">Reference proteome</keyword>
<evidence type="ECO:0000259" key="4">
    <source>
        <dbReference type="Pfam" id="PF14698"/>
    </source>
</evidence>
<dbReference type="GeneID" id="85228807"/>
<organism evidence="5 6">
    <name type="scientific">Methanochimaera problematica</name>
    <dbReference type="NCBI Taxonomy" id="2609417"/>
    <lineage>
        <taxon>Archaea</taxon>
        <taxon>Methanobacteriati</taxon>
        <taxon>Methanobacteriota</taxon>
        <taxon>Stenosarchaea group</taxon>
        <taxon>Methanomicrobia</taxon>
        <taxon>Methanomicrobiales</taxon>
        <taxon>Methanomicrobiaceae</taxon>
        <taxon>Methanochimaera</taxon>
    </lineage>
</organism>